<feature type="binding site" description="axial binding residue" evidence="2">
    <location>
        <position position="488"/>
    </location>
    <ligand>
        <name>heme</name>
        <dbReference type="ChEBI" id="CHEBI:30413"/>
    </ligand>
    <ligandPart>
        <name>Fe</name>
        <dbReference type="ChEBI" id="CHEBI:18248"/>
    </ligandPart>
</feature>
<evidence type="ECO:0000256" key="3">
    <source>
        <dbReference type="SAM" id="Phobius"/>
    </source>
</evidence>
<evidence type="ECO:0000313" key="4">
    <source>
        <dbReference type="EMBL" id="KAF4303487.1"/>
    </source>
</evidence>
<reference evidence="4" key="1">
    <citation type="submission" date="2020-04" db="EMBL/GenBank/DDBJ databases">
        <title>Genome Assembly and Annotation of Botryosphaeria dothidea sdau 11-99, a Latent Pathogen of Apple Fruit Ring Rot in China.</title>
        <authorList>
            <person name="Yu C."/>
            <person name="Diao Y."/>
            <person name="Lu Q."/>
            <person name="Zhao J."/>
            <person name="Cui S."/>
            <person name="Peng C."/>
            <person name="He B."/>
            <person name="Liu H."/>
        </authorList>
    </citation>
    <scope>NUCLEOTIDE SEQUENCE [LARGE SCALE GENOMIC DNA]</scope>
    <source>
        <strain evidence="4">Sdau11-99</strain>
    </source>
</reference>
<dbReference type="InterPro" id="IPR050121">
    <property type="entry name" value="Cytochrome_P450_monoxygenase"/>
</dbReference>
<keyword evidence="2" id="KW-0479">Metal-binding</keyword>
<dbReference type="GO" id="GO:0020037">
    <property type="term" value="F:heme binding"/>
    <property type="evidence" value="ECO:0007669"/>
    <property type="project" value="InterPro"/>
</dbReference>
<organism evidence="4 5">
    <name type="scientific">Botryosphaeria dothidea</name>
    <dbReference type="NCBI Taxonomy" id="55169"/>
    <lineage>
        <taxon>Eukaryota</taxon>
        <taxon>Fungi</taxon>
        <taxon>Dikarya</taxon>
        <taxon>Ascomycota</taxon>
        <taxon>Pezizomycotina</taxon>
        <taxon>Dothideomycetes</taxon>
        <taxon>Dothideomycetes incertae sedis</taxon>
        <taxon>Botryosphaeriales</taxon>
        <taxon>Botryosphaeriaceae</taxon>
        <taxon>Botryosphaeria</taxon>
    </lineage>
</organism>
<dbReference type="Pfam" id="PF00067">
    <property type="entry name" value="p450"/>
    <property type="match status" value="1"/>
</dbReference>
<dbReference type="PRINTS" id="PR00463">
    <property type="entry name" value="EP450I"/>
</dbReference>
<feature type="transmembrane region" description="Helical" evidence="3">
    <location>
        <begin position="35"/>
        <end position="56"/>
    </location>
</feature>
<evidence type="ECO:0000313" key="5">
    <source>
        <dbReference type="Proteomes" id="UP000572817"/>
    </source>
</evidence>
<dbReference type="GO" id="GO:0016705">
    <property type="term" value="F:oxidoreductase activity, acting on paired donors, with incorporation or reduction of molecular oxygen"/>
    <property type="evidence" value="ECO:0007669"/>
    <property type="project" value="InterPro"/>
</dbReference>
<dbReference type="PANTHER" id="PTHR24305:SF166">
    <property type="entry name" value="CYTOCHROME P450 12A4, MITOCHONDRIAL-RELATED"/>
    <property type="match status" value="1"/>
</dbReference>
<dbReference type="InterPro" id="IPR001128">
    <property type="entry name" value="Cyt_P450"/>
</dbReference>
<accession>A0A8H4IND2</accession>
<keyword evidence="3" id="KW-1133">Transmembrane helix</keyword>
<gene>
    <name evidence="4" type="ORF">GTA08_BOTSDO09466</name>
</gene>
<dbReference type="CDD" id="cd11069">
    <property type="entry name" value="CYP_FUM15-like"/>
    <property type="match status" value="1"/>
</dbReference>
<dbReference type="Gene3D" id="1.10.630.10">
    <property type="entry name" value="Cytochrome P450"/>
    <property type="match status" value="1"/>
</dbReference>
<dbReference type="PRINTS" id="PR00385">
    <property type="entry name" value="P450"/>
</dbReference>
<dbReference type="InterPro" id="IPR002401">
    <property type="entry name" value="Cyt_P450_E_grp-I"/>
</dbReference>
<dbReference type="InterPro" id="IPR036396">
    <property type="entry name" value="Cyt_P450_sf"/>
</dbReference>
<proteinExistence type="inferred from homology"/>
<dbReference type="PANTHER" id="PTHR24305">
    <property type="entry name" value="CYTOCHROME P450"/>
    <property type="match status" value="1"/>
</dbReference>
<dbReference type="FunFam" id="1.10.630.10:FF:000051">
    <property type="entry name" value="Cytochrome P450 monooxygenase (Fum15)"/>
    <property type="match status" value="1"/>
</dbReference>
<protein>
    <submittedName>
        <fullName evidence="4">Cytochrome p450 protein</fullName>
    </submittedName>
</protein>
<sequence>MAIDIPLPIKLVLLSAPEALLVKQFIPEQNLRVPITPIVLTLIGINFFVWVFYRVLMYPFFFSPFRGLPEALPKYPIISNGPVVMSKPPGNEFLQWVKTIPNDGLIRFRGFFNVDRLILTEPKTISDVLVHKTYDFEKPTRLRNFLRRILGDGLIIVEGDEHKFQRKNIMPSFSFRHIKELYPIFWTKAVALTEGVSAEMQDDPVVEINHWSTKVTLDIIGLAALGRDFNSLKNSEDPLVGTYEEVLEPTMEKTVYFTLHIVGLENIVRFLPWKINEVMRDTTTKLKQICQQLLTDKKAAAKAESEEQKDILSVMMRSNLFGDDMLIDQLLTFLAAGHETTSSAFTWVCYLLAVHPDAQARLRAEVNAQLAAELADPKAAPAATLAEKLENMPYLNAVCNEVTRLYPTVPVTIRDAVRDTNICGQPVPKGTQILLVPWAINRTPTLWGPDAEQFKPERWIDEKGHANNNGGATSNYCLLTFLHGPRSCIGQKFAQAELRALVAAFVARFEWTLAMDEKDVIPAGVVTTKPMNGMKLRLRKL</sequence>
<keyword evidence="5" id="KW-1185">Reference proteome</keyword>
<keyword evidence="3" id="KW-0472">Membrane</keyword>
<dbReference type="Proteomes" id="UP000572817">
    <property type="component" value="Unassembled WGS sequence"/>
</dbReference>
<evidence type="ECO:0000256" key="1">
    <source>
        <dbReference type="ARBA" id="ARBA00010617"/>
    </source>
</evidence>
<evidence type="ECO:0000256" key="2">
    <source>
        <dbReference type="PIRSR" id="PIRSR602401-1"/>
    </source>
</evidence>
<keyword evidence="2" id="KW-0408">Iron</keyword>
<comment type="caution">
    <text evidence="4">The sequence shown here is derived from an EMBL/GenBank/DDBJ whole genome shotgun (WGS) entry which is preliminary data.</text>
</comment>
<dbReference type="AlphaFoldDB" id="A0A8H4IND2"/>
<name>A0A8H4IND2_9PEZI</name>
<dbReference type="OrthoDB" id="1470350at2759"/>
<keyword evidence="2" id="KW-0349">Heme</keyword>
<keyword evidence="3" id="KW-0812">Transmembrane</keyword>
<dbReference type="SUPFAM" id="SSF48264">
    <property type="entry name" value="Cytochrome P450"/>
    <property type="match status" value="1"/>
</dbReference>
<comment type="cofactor">
    <cofactor evidence="2">
        <name>heme</name>
        <dbReference type="ChEBI" id="CHEBI:30413"/>
    </cofactor>
</comment>
<dbReference type="EMBL" id="WWBZ02000062">
    <property type="protein sequence ID" value="KAF4303487.1"/>
    <property type="molecule type" value="Genomic_DNA"/>
</dbReference>
<comment type="similarity">
    <text evidence="1">Belongs to the cytochrome P450 family.</text>
</comment>
<dbReference type="GO" id="GO:0004497">
    <property type="term" value="F:monooxygenase activity"/>
    <property type="evidence" value="ECO:0007669"/>
    <property type="project" value="InterPro"/>
</dbReference>
<dbReference type="GO" id="GO:0005506">
    <property type="term" value="F:iron ion binding"/>
    <property type="evidence" value="ECO:0007669"/>
    <property type="project" value="InterPro"/>
</dbReference>